<evidence type="ECO:0000256" key="7">
    <source>
        <dbReference type="PROSITE-ProRule" id="PRU00076"/>
    </source>
</evidence>
<dbReference type="EMBL" id="CAQQ02032351">
    <property type="status" value="NOT_ANNOTATED_CDS"/>
    <property type="molecule type" value="Genomic_DNA"/>
</dbReference>
<dbReference type="Pfam" id="PF00008">
    <property type="entry name" value="EGF"/>
    <property type="match status" value="3"/>
</dbReference>
<evidence type="ECO:0000256" key="3">
    <source>
        <dbReference type="ARBA" id="ARBA00022614"/>
    </source>
</evidence>
<feature type="domain" description="EGF-like" evidence="8">
    <location>
        <begin position="151"/>
        <end position="184"/>
    </location>
</feature>
<dbReference type="InterPro" id="IPR032675">
    <property type="entry name" value="LRR_dom_sf"/>
</dbReference>
<evidence type="ECO:0000256" key="2">
    <source>
        <dbReference type="ARBA" id="ARBA00022536"/>
    </source>
</evidence>
<dbReference type="SMART" id="SM00179">
    <property type="entry name" value="EGF_CA"/>
    <property type="match status" value="3"/>
</dbReference>
<keyword evidence="5" id="KW-0677">Repeat</keyword>
<dbReference type="Gene3D" id="3.80.10.10">
    <property type="entry name" value="Ribonuclease Inhibitor"/>
    <property type="match status" value="1"/>
</dbReference>
<dbReference type="GO" id="GO:0048565">
    <property type="term" value="P:digestive tract development"/>
    <property type="evidence" value="ECO:0007669"/>
    <property type="project" value="UniProtKB-ARBA"/>
</dbReference>
<dbReference type="SMART" id="SM00082">
    <property type="entry name" value="LRRCT"/>
    <property type="match status" value="1"/>
</dbReference>
<name>T1GGB5_MEGSC</name>
<dbReference type="PROSITE" id="PS00010">
    <property type="entry name" value="ASX_HYDROXYL"/>
    <property type="match status" value="1"/>
</dbReference>
<feature type="disulfide bond" evidence="7">
    <location>
        <begin position="100"/>
        <end position="109"/>
    </location>
</feature>
<dbReference type="InterPro" id="IPR000152">
    <property type="entry name" value="EGF-type_Asp/Asn_hydroxyl_site"/>
</dbReference>
<feature type="domain" description="EGF-like" evidence="8">
    <location>
        <begin position="75"/>
        <end position="110"/>
    </location>
</feature>
<dbReference type="FunFam" id="2.10.25.10:FF:000851">
    <property type="entry name" value="Slit homolog 1 protein"/>
    <property type="match status" value="1"/>
</dbReference>
<dbReference type="InterPro" id="IPR000483">
    <property type="entry name" value="Cys-rich_flank_reg_C"/>
</dbReference>
<dbReference type="InterPro" id="IPR051355">
    <property type="entry name" value="Notch/Slit_guidance"/>
</dbReference>
<dbReference type="AlphaFoldDB" id="T1GGB5"/>
<dbReference type="SMART" id="SM00181">
    <property type="entry name" value="EGF"/>
    <property type="match status" value="3"/>
</dbReference>
<comment type="caution">
    <text evidence="7">Lacks conserved residue(s) required for the propagation of feature annotation.</text>
</comment>
<dbReference type="Proteomes" id="UP000015102">
    <property type="component" value="Unassembled WGS sequence"/>
</dbReference>
<keyword evidence="10" id="KW-1185">Reference proteome</keyword>
<keyword evidence="4" id="KW-0732">Signal</keyword>
<dbReference type="GO" id="GO:0007498">
    <property type="term" value="P:mesoderm development"/>
    <property type="evidence" value="ECO:0007669"/>
    <property type="project" value="UniProtKB-ARBA"/>
</dbReference>
<keyword evidence="2 7" id="KW-0245">EGF-like domain</keyword>
<evidence type="ECO:0000256" key="5">
    <source>
        <dbReference type="ARBA" id="ARBA00022737"/>
    </source>
</evidence>
<dbReference type="EMBL" id="CAQQ02032352">
    <property type="status" value="NOT_ANNOTATED_CDS"/>
    <property type="molecule type" value="Genomic_DNA"/>
</dbReference>
<dbReference type="GO" id="GO:0048495">
    <property type="term" value="F:Roundabout binding"/>
    <property type="evidence" value="ECO:0007669"/>
    <property type="project" value="TreeGrafter"/>
</dbReference>
<dbReference type="SUPFAM" id="SSF52058">
    <property type="entry name" value="L domain-like"/>
    <property type="match status" value="1"/>
</dbReference>
<dbReference type="GO" id="GO:0022407">
    <property type="term" value="P:regulation of cell-cell adhesion"/>
    <property type="evidence" value="ECO:0007669"/>
    <property type="project" value="UniProtKB-ARBA"/>
</dbReference>
<keyword evidence="1" id="KW-0217">Developmental protein</keyword>
<sequence length="185" mass="20871">EDLKSINNIALGNNPLYCDCSLKWLSDWIKLDYVEHGIARCVEPESMNGKLILSTPSHYFVCKEKIRHEILSKCNACYTTPCQNNAECVPLPQRDYKCQCQPGYHGRHCEYMIDACYGNPCRNNATCTVLEEGRFSCQCEPGYSGARCEINIDDCMDNKCQNNATCVDGVQSYTCNCQPGFSDEI</sequence>
<reference evidence="9" key="2">
    <citation type="submission" date="2015-06" db="UniProtKB">
        <authorList>
            <consortium name="EnsemblMetazoa"/>
        </authorList>
    </citation>
    <scope>IDENTIFICATION</scope>
</reference>
<evidence type="ECO:0000313" key="10">
    <source>
        <dbReference type="Proteomes" id="UP000015102"/>
    </source>
</evidence>
<dbReference type="GO" id="GO:0008201">
    <property type="term" value="F:heparin binding"/>
    <property type="evidence" value="ECO:0007669"/>
    <property type="project" value="TreeGrafter"/>
</dbReference>
<evidence type="ECO:0000256" key="4">
    <source>
        <dbReference type="ARBA" id="ARBA00022729"/>
    </source>
</evidence>
<dbReference type="PROSITE" id="PS00022">
    <property type="entry name" value="EGF_1"/>
    <property type="match status" value="2"/>
</dbReference>
<evidence type="ECO:0000313" key="9">
    <source>
        <dbReference type="EnsemblMetazoa" id="MESCA002429-PA"/>
    </source>
</evidence>
<dbReference type="PANTHER" id="PTHR45836">
    <property type="entry name" value="SLIT HOMOLOG"/>
    <property type="match status" value="1"/>
</dbReference>
<dbReference type="GO" id="GO:0008347">
    <property type="term" value="P:glial cell migration"/>
    <property type="evidence" value="ECO:0007669"/>
    <property type="project" value="UniProtKB-ARBA"/>
</dbReference>
<feature type="disulfide bond" evidence="7">
    <location>
        <begin position="139"/>
        <end position="148"/>
    </location>
</feature>
<dbReference type="GO" id="GO:0007411">
    <property type="term" value="P:axon guidance"/>
    <property type="evidence" value="ECO:0007669"/>
    <property type="project" value="TreeGrafter"/>
</dbReference>
<dbReference type="GO" id="GO:0048598">
    <property type="term" value="P:embryonic morphogenesis"/>
    <property type="evidence" value="ECO:0007669"/>
    <property type="project" value="UniProtKB-ARBA"/>
</dbReference>
<dbReference type="HOGENOM" id="CLU_1399228_0_0_1"/>
<dbReference type="GO" id="GO:0048608">
    <property type="term" value="P:reproductive structure development"/>
    <property type="evidence" value="ECO:0007669"/>
    <property type="project" value="UniProtKB-ARBA"/>
</dbReference>
<feature type="domain" description="EGF-like" evidence="8">
    <location>
        <begin position="112"/>
        <end position="149"/>
    </location>
</feature>
<dbReference type="PANTHER" id="PTHR45836:SF4">
    <property type="entry name" value="PROTEIN SLIT"/>
    <property type="match status" value="1"/>
</dbReference>
<evidence type="ECO:0000256" key="6">
    <source>
        <dbReference type="ARBA" id="ARBA00023157"/>
    </source>
</evidence>
<dbReference type="Gene3D" id="2.10.25.10">
    <property type="entry name" value="Laminin"/>
    <property type="match status" value="3"/>
</dbReference>
<dbReference type="PROSITE" id="PS01186">
    <property type="entry name" value="EGF_2"/>
    <property type="match status" value="2"/>
</dbReference>
<reference evidence="10" key="1">
    <citation type="submission" date="2013-02" db="EMBL/GenBank/DDBJ databases">
        <authorList>
            <person name="Hughes D."/>
        </authorList>
    </citation>
    <scope>NUCLEOTIDE SEQUENCE</scope>
    <source>
        <strain>Durham</strain>
        <strain evidence="10">NC isolate 2 -- Noor lab</strain>
    </source>
</reference>
<dbReference type="SUPFAM" id="SSF57196">
    <property type="entry name" value="EGF/Laminin"/>
    <property type="match status" value="3"/>
</dbReference>
<dbReference type="InterPro" id="IPR000742">
    <property type="entry name" value="EGF"/>
</dbReference>
<accession>T1GGB5</accession>
<dbReference type="EMBL" id="CAQQ02032349">
    <property type="status" value="NOT_ANNOTATED_CDS"/>
    <property type="molecule type" value="Genomic_DNA"/>
</dbReference>
<dbReference type="GO" id="GO:0005509">
    <property type="term" value="F:calcium ion binding"/>
    <property type="evidence" value="ECO:0007669"/>
    <property type="project" value="InterPro"/>
</dbReference>
<dbReference type="GO" id="GO:0010160">
    <property type="term" value="P:formation of animal organ boundary"/>
    <property type="evidence" value="ECO:0007669"/>
    <property type="project" value="UniProtKB-ARBA"/>
</dbReference>
<dbReference type="GO" id="GO:0007548">
    <property type="term" value="P:sex differentiation"/>
    <property type="evidence" value="ECO:0007669"/>
    <property type="project" value="UniProtKB-ARBA"/>
</dbReference>
<organism evidence="9 10">
    <name type="scientific">Megaselia scalaris</name>
    <name type="common">Humpbacked fly</name>
    <name type="synonym">Phora scalaris</name>
    <dbReference type="NCBI Taxonomy" id="36166"/>
    <lineage>
        <taxon>Eukaryota</taxon>
        <taxon>Metazoa</taxon>
        <taxon>Ecdysozoa</taxon>
        <taxon>Arthropoda</taxon>
        <taxon>Hexapoda</taxon>
        <taxon>Insecta</taxon>
        <taxon>Pterygota</taxon>
        <taxon>Neoptera</taxon>
        <taxon>Endopterygota</taxon>
        <taxon>Diptera</taxon>
        <taxon>Brachycera</taxon>
        <taxon>Muscomorpha</taxon>
        <taxon>Platypezoidea</taxon>
        <taxon>Phoridae</taxon>
        <taxon>Megaseliini</taxon>
        <taxon>Megaselia</taxon>
    </lineage>
</organism>
<keyword evidence="6 7" id="KW-1015">Disulfide bond</keyword>
<evidence type="ECO:0000259" key="8">
    <source>
        <dbReference type="PROSITE" id="PS50026"/>
    </source>
</evidence>
<proteinExistence type="predicted"/>
<dbReference type="FunFam" id="2.10.25.10:FF:000587">
    <property type="entry name" value="Slit 2"/>
    <property type="match status" value="1"/>
</dbReference>
<evidence type="ECO:0000256" key="1">
    <source>
        <dbReference type="ARBA" id="ARBA00022473"/>
    </source>
</evidence>
<dbReference type="InterPro" id="IPR018097">
    <property type="entry name" value="EGF_Ca-bd_CS"/>
</dbReference>
<dbReference type="OMA" id="KECICTG"/>
<dbReference type="STRING" id="36166.T1GGB5"/>
<keyword evidence="3" id="KW-0433">Leucine-rich repeat</keyword>
<dbReference type="EnsemblMetazoa" id="MESCA002429-RA">
    <property type="protein sequence ID" value="MESCA002429-PA"/>
    <property type="gene ID" value="MESCA002429"/>
</dbReference>
<dbReference type="InterPro" id="IPR001881">
    <property type="entry name" value="EGF-like_Ca-bd_dom"/>
</dbReference>
<dbReference type="CDD" id="cd00054">
    <property type="entry name" value="EGF_CA"/>
    <property type="match status" value="3"/>
</dbReference>
<dbReference type="PROSITE" id="PS01187">
    <property type="entry name" value="EGF_CA"/>
    <property type="match status" value="1"/>
</dbReference>
<dbReference type="GO" id="GO:0048732">
    <property type="term" value="P:gland development"/>
    <property type="evidence" value="ECO:0007669"/>
    <property type="project" value="UniProtKB-ARBA"/>
</dbReference>
<dbReference type="GO" id="GO:0010631">
    <property type="term" value="P:epithelial cell migration"/>
    <property type="evidence" value="ECO:0007669"/>
    <property type="project" value="UniProtKB-ARBA"/>
</dbReference>
<dbReference type="GO" id="GO:0048568">
    <property type="term" value="P:embryonic organ development"/>
    <property type="evidence" value="ECO:0007669"/>
    <property type="project" value="UniProtKB-ARBA"/>
</dbReference>
<dbReference type="PROSITE" id="PS50026">
    <property type="entry name" value="EGF_3"/>
    <property type="match status" value="3"/>
</dbReference>
<dbReference type="FunFam" id="2.10.25.10:FF:000080">
    <property type="entry name" value="Neurogenic locus notch 1"/>
    <property type="match status" value="1"/>
</dbReference>
<protein>
    <recommendedName>
        <fullName evidence="8">EGF-like domain-containing protein</fullName>
    </recommendedName>
</protein>
<dbReference type="GO" id="GO:0009986">
    <property type="term" value="C:cell surface"/>
    <property type="evidence" value="ECO:0007669"/>
    <property type="project" value="UniProtKB-ARBA"/>
</dbReference>
<dbReference type="EMBL" id="CAQQ02032350">
    <property type="status" value="NOT_ANNOTATED_CDS"/>
    <property type="molecule type" value="Genomic_DNA"/>
</dbReference>
<dbReference type="EMBL" id="CAQQ02032353">
    <property type="status" value="NOT_ANNOTATED_CDS"/>
    <property type="molecule type" value="Genomic_DNA"/>
</dbReference>